<evidence type="ECO:0000256" key="8">
    <source>
        <dbReference type="ARBA" id="ARBA00022975"/>
    </source>
</evidence>
<accession>A0A1G4NW03</accession>
<reference evidence="14" key="2">
    <citation type="submission" date="2016-10" db="EMBL/GenBank/DDBJ databases">
        <authorList>
            <person name="de Groot N.N."/>
        </authorList>
    </citation>
    <scope>NUCLEOTIDE SEQUENCE</scope>
    <source>
        <strain evidence="14">J.0256</strain>
    </source>
</reference>
<dbReference type="GO" id="GO:0006207">
    <property type="term" value="P:'de novo' pyrimidine nucleobase biosynthetic process"/>
    <property type="evidence" value="ECO:0007669"/>
    <property type="project" value="InterPro"/>
</dbReference>
<evidence type="ECO:0000313" key="14">
    <source>
        <dbReference type="EMBL" id="SCW22696.1"/>
    </source>
</evidence>
<comment type="pathway">
    <text evidence="2 12">Amino-acid biosynthesis; L-arginine biosynthesis; carbamoyl phosphate from bicarbonate: step 1/1.</text>
</comment>
<keyword evidence="12" id="KW-0055">Arginine biosynthesis</keyword>
<name>A0A1G4NW03_9FLOR</name>
<dbReference type="InterPro" id="IPR050472">
    <property type="entry name" value="Anth_synth/Amidotransfase"/>
</dbReference>
<dbReference type="Gene3D" id="3.40.50.880">
    <property type="match status" value="1"/>
</dbReference>
<feature type="binding site" evidence="12">
    <location>
        <position position="250"/>
    </location>
    <ligand>
        <name>L-glutamine</name>
        <dbReference type="ChEBI" id="CHEBI:58359"/>
    </ligand>
</feature>
<dbReference type="GO" id="GO:0004359">
    <property type="term" value="F:glutaminase activity"/>
    <property type="evidence" value="ECO:0007669"/>
    <property type="project" value="RHEA"/>
</dbReference>
<dbReference type="PANTHER" id="PTHR43418">
    <property type="entry name" value="MULTIFUNCTIONAL TRYPTOPHAN BIOSYNTHESIS PROTEIN-RELATED"/>
    <property type="match status" value="1"/>
</dbReference>
<comment type="pathway">
    <text evidence="1 12">Pyrimidine metabolism; UMP biosynthesis via de novo pathway; (S)-dihydroorotate from bicarbonate: step 1/3.</text>
</comment>
<dbReference type="GO" id="GO:0044205">
    <property type="term" value="P:'de novo' UMP biosynthetic process"/>
    <property type="evidence" value="ECO:0007669"/>
    <property type="project" value="UniProtKB-UniRule"/>
</dbReference>
<dbReference type="PRINTS" id="PR00096">
    <property type="entry name" value="GATASE"/>
</dbReference>
<feature type="binding site" evidence="12">
    <location>
        <position position="318"/>
    </location>
    <ligand>
        <name>L-glutamine</name>
        <dbReference type="ChEBI" id="CHEBI:58359"/>
    </ligand>
</feature>
<comment type="subunit">
    <text evidence="12">Composed of two chains; the small (or glutamine) chain promotes the hydrolysis of glutamine to ammonia, which is used by the large (or ammonia) chain to synthesize carbamoyl phosphate. Tetramer of heterodimers (alpha,beta)4.</text>
</comment>
<dbReference type="Gene3D" id="3.50.30.20">
    <property type="entry name" value="Carbamoyl-phosphate synthase small subunit, N-terminal domain"/>
    <property type="match status" value="1"/>
</dbReference>
<feature type="binding site" evidence="12">
    <location>
        <position position="277"/>
    </location>
    <ligand>
        <name>L-glutamine</name>
        <dbReference type="ChEBI" id="CHEBI:58359"/>
    </ligand>
</feature>
<dbReference type="SMART" id="SM01097">
    <property type="entry name" value="CPSase_sm_chain"/>
    <property type="match status" value="1"/>
</dbReference>
<feature type="binding site" evidence="12">
    <location>
        <position position="248"/>
    </location>
    <ligand>
        <name>L-glutamine</name>
        <dbReference type="ChEBI" id="CHEBI:58359"/>
    </ligand>
</feature>
<dbReference type="NCBIfam" id="TIGR01368">
    <property type="entry name" value="CPSaseIIsmall"/>
    <property type="match status" value="1"/>
</dbReference>
<keyword evidence="4 12" id="KW-0436">Ligase</keyword>
<feature type="binding site" evidence="12">
    <location>
        <position position="280"/>
    </location>
    <ligand>
        <name>L-glutamine</name>
        <dbReference type="ChEBI" id="CHEBI:58359"/>
    </ligand>
</feature>
<evidence type="ECO:0000256" key="7">
    <source>
        <dbReference type="ARBA" id="ARBA00022962"/>
    </source>
</evidence>
<keyword evidence="8 12" id="KW-0665">Pyrimidine biosynthesis</keyword>
<dbReference type="SUPFAM" id="SSF52021">
    <property type="entry name" value="Carbamoyl phosphate synthetase, small subunit N-terminal domain"/>
    <property type="match status" value="1"/>
</dbReference>
<keyword evidence="7 12" id="KW-0315">Glutamine amidotransferase</keyword>
<keyword evidence="12" id="KW-0028">Amino-acid biosynthesis</keyword>
<dbReference type="Pfam" id="PF00117">
    <property type="entry name" value="GATase"/>
    <property type="match status" value="1"/>
</dbReference>
<evidence type="ECO:0000256" key="9">
    <source>
        <dbReference type="ARBA" id="ARBA00044031"/>
    </source>
</evidence>
<dbReference type="UniPathway" id="UPA00070">
    <property type="reaction ID" value="UER00115"/>
</dbReference>
<evidence type="ECO:0000256" key="11">
    <source>
        <dbReference type="ARBA" id="ARBA00049285"/>
    </source>
</evidence>
<dbReference type="HAMAP" id="MF_01209">
    <property type="entry name" value="CPSase_S_chain"/>
    <property type="match status" value="1"/>
</dbReference>
<dbReference type="FunFam" id="3.50.30.20:FF:000001">
    <property type="entry name" value="Carbamoyl-phosphate synthase small chain"/>
    <property type="match status" value="1"/>
</dbReference>
<reference evidence="14" key="1">
    <citation type="submission" date="2016-10" db="EMBL/GenBank/DDBJ databases">
        <title>Chloroplast genomes as a tool to resolve red algal phylogenies: a case study in the Nemaliales.</title>
        <authorList>
            <person name="Costa J.F."/>
            <person name="Lin S.M."/>
            <person name="Macaya E.C."/>
            <person name="Fernandez-Garcia C."/>
            <person name="Verbruggen H."/>
        </authorList>
    </citation>
    <scope>NUCLEOTIDE SEQUENCE</scope>
    <source>
        <strain evidence="14">J.0256</strain>
    </source>
</reference>
<evidence type="ECO:0000256" key="12">
    <source>
        <dbReference type="HAMAP-Rule" id="MF_01209"/>
    </source>
</evidence>
<dbReference type="NCBIfam" id="NF009475">
    <property type="entry name" value="PRK12838.1"/>
    <property type="match status" value="1"/>
</dbReference>
<feature type="active site" description="Nucleophile" evidence="12">
    <location>
        <position position="276"/>
    </location>
</feature>
<dbReference type="GO" id="GO:0009507">
    <property type="term" value="C:chloroplast"/>
    <property type="evidence" value="ECO:0007669"/>
    <property type="project" value="UniProtKB-SubCell"/>
</dbReference>
<feature type="binding site" evidence="12">
    <location>
        <position position="319"/>
    </location>
    <ligand>
        <name>L-glutamine</name>
        <dbReference type="ChEBI" id="CHEBI:58359"/>
    </ligand>
</feature>
<dbReference type="PRINTS" id="PR00097">
    <property type="entry name" value="ANTSNTHASEII"/>
</dbReference>
<dbReference type="InterPro" id="IPR006274">
    <property type="entry name" value="CarbamoylP_synth_ssu"/>
</dbReference>
<comment type="function">
    <text evidence="12">Small subunit of the glutamine-dependent carbamoyl phosphate synthetase (CPSase). CPSase catalyzes the formation of carbamoyl phosphate from the ammonia moiety of glutamine, carbonate, and phosphate donated by ATP, constituting the first step of 2 biosynthetic pathways, one leading to arginine and/or urea and the other to pyrimidine nucleotides. The small subunit (glutamine amidotransferase) binds and cleaves glutamine to supply the large subunit with the substrate ammonia.</text>
</comment>
<evidence type="ECO:0000256" key="5">
    <source>
        <dbReference type="ARBA" id="ARBA00022741"/>
    </source>
</evidence>
<comment type="catalytic activity">
    <reaction evidence="11 12">
        <text>L-glutamine + H2O = L-glutamate + NH4(+)</text>
        <dbReference type="Rhea" id="RHEA:15889"/>
        <dbReference type="ChEBI" id="CHEBI:15377"/>
        <dbReference type="ChEBI" id="CHEBI:28938"/>
        <dbReference type="ChEBI" id="CHEBI:29985"/>
        <dbReference type="ChEBI" id="CHEBI:58359"/>
    </reaction>
</comment>
<protein>
    <recommendedName>
        <fullName evidence="12">Carbamoyl phosphate synthase small chain</fullName>
        <ecNumber evidence="12">6.3.5.5</ecNumber>
    </recommendedName>
    <alternativeName>
        <fullName evidence="12">Carbamoyl phosphate synthetase glutamine chain</fullName>
    </alternativeName>
</protein>
<evidence type="ECO:0000256" key="3">
    <source>
        <dbReference type="ARBA" id="ARBA00007800"/>
    </source>
</evidence>
<dbReference type="SUPFAM" id="SSF52317">
    <property type="entry name" value="Class I glutamine amidotransferase-like"/>
    <property type="match status" value="1"/>
</dbReference>
<comment type="catalytic activity">
    <reaction evidence="10 12">
        <text>hydrogencarbonate + L-glutamine + 2 ATP + H2O = carbamoyl phosphate + L-glutamate + 2 ADP + phosphate + 2 H(+)</text>
        <dbReference type="Rhea" id="RHEA:18633"/>
        <dbReference type="ChEBI" id="CHEBI:15377"/>
        <dbReference type="ChEBI" id="CHEBI:15378"/>
        <dbReference type="ChEBI" id="CHEBI:17544"/>
        <dbReference type="ChEBI" id="CHEBI:29985"/>
        <dbReference type="ChEBI" id="CHEBI:30616"/>
        <dbReference type="ChEBI" id="CHEBI:43474"/>
        <dbReference type="ChEBI" id="CHEBI:58228"/>
        <dbReference type="ChEBI" id="CHEBI:58359"/>
        <dbReference type="ChEBI" id="CHEBI:456216"/>
        <dbReference type="EC" id="6.3.5.5"/>
    </reaction>
</comment>
<gene>
    <name evidence="12 14" type="primary">carA</name>
    <name evidence="14" type="ORF">J0256_26</name>
</gene>
<organism evidence="14">
    <name type="scientific">Liagoropsis maxima</name>
    <dbReference type="NCBI Taxonomy" id="1653392"/>
    <lineage>
        <taxon>Eukaryota</taxon>
        <taxon>Rhodophyta</taxon>
        <taxon>Florideophyceae</taxon>
        <taxon>Nemaliophycidae</taxon>
        <taxon>Nemaliales</taxon>
        <taxon>Liagoraceae</taxon>
        <taxon>Liagoropsis</taxon>
    </lineage>
</organism>
<feature type="binding site" evidence="12">
    <location>
        <position position="53"/>
    </location>
    <ligand>
        <name>L-glutamine</name>
        <dbReference type="ChEBI" id="CHEBI:58359"/>
    </ligand>
</feature>
<evidence type="ECO:0000256" key="2">
    <source>
        <dbReference type="ARBA" id="ARBA00005077"/>
    </source>
</evidence>
<sequence>MFNNEVKKAILVLEDKTTYYGWSFSKLNNTMAIGEVVFNTGMTGYQEIMTDPSYSGQIVTFTYPELGNTGINNDDNESAKPSLKGIIAKNLCLNANNWRARQSLIEYLQEYNIANIYGIDTRALTKHLRKMGTMKGCISTECSEMSKITQLLEKHTNMIGYDLVQSVSTSNSYKLPNIKEYTPQYIYKQREKIFQKYNLSIIVIDFGVKTNILRNLSNYTDNINVVPADTSIKNIMKYKPDGILLSNGPGDPAAVTYAINNVKELMKYKIPIFGICMGHQILSLALGLKSFKLKFGHRGLNHPVGHNKHINITSQNHGFAITIEQLVKDDLLVSQTNYNDNTVAAISHRKYPYFAVQYHPEASPGPHDTMEIFGHFIRIILITKAYPSLIK</sequence>
<dbReference type="GeneID" id="30000988"/>
<evidence type="ECO:0000256" key="4">
    <source>
        <dbReference type="ARBA" id="ARBA00022598"/>
    </source>
</evidence>
<dbReference type="EMBL" id="LT622870">
    <property type="protein sequence ID" value="SCW22696.1"/>
    <property type="molecule type" value="Genomic_DNA"/>
</dbReference>
<dbReference type="GO" id="GO:0005524">
    <property type="term" value="F:ATP binding"/>
    <property type="evidence" value="ECO:0007669"/>
    <property type="project" value="UniProtKB-UniRule"/>
</dbReference>
<comment type="subcellular location">
    <subcellularLocation>
        <location evidence="12">Plastid</location>
        <location evidence="12">Chloroplast</location>
    </subcellularLocation>
</comment>
<comment type="subunit">
    <text evidence="9">Heterodimer composed of 2 chains; the small (or glutamine) chain promotes the hydrolysis of glutamine to ammonia, which is used by the large (or ammonia) chain to synthesize carbamoyl phosphate.</text>
</comment>
<dbReference type="GO" id="GO:0006541">
    <property type="term" value="P:glutamine metabolic process"/>
    <property type="evidence" value="ECO:0007669"/>
    <property type="project" value="InterPro"/>
</dbReference>
<evidence type="ECO:0000256" key="6">
    <source>
        <dbReference type="ARBA" id="ARBA00022840"/>
    </source>
</evidence>
<dbReference type="PROSITE" id="PS51273">
    <property type="entry name" value="GATASE_TYPE_1"/>
    <property type="match status" value="1"/>
</dbReference>
<dbReference type="GO" id="GO:0006526">
    <property type="term" value="P:L-arginine biosynthetic process"/>
    <property type="evidence" value="ECO:0007669"/>
    <property type="project" value="UniProtKB-UniRule"/>
</dbReference>
<dbReference type="InterPro" id="IPR036480">
    <property type="entry name" value="CarbP_synth_ssu_N_sf"/>
</dbReference>
<feature type="binding site" evidence="12">
    <location>
        <position position="316"/>
    </location>
    <ligand>
        <name>L-glutamine</name>
        <dbReference type="ChEBI" id="CHEBI:58359"/>
    </ligand>
</feature>
<feature type="active site" evidence="12">
    <location>
        <position position="361"/>
    </location>
</feature>
<evidence type="ECO:0000259" key="13">
    <source>
        <dbReference type="SMART" id="SM01097"/>
    </source>
</evidence>
<dbReference type="InterPro" id="IPR017926">
    <property type="entry name" value="GATASE"/>
</dbReference>
<dbReference type="InterPro" id="IPR029062">
    <property type="entry name" value="Class_I_gatase-like"/>
</dbReference>
<dbReference type="EC" id="6.3.5.5" evidence="12"/>
<dbReference type="GO" id="GO:0004088">
    <property type="term" value="F:carbamoyl-phosphate synthase (glutamine-hydrolyzing) activity"/>
    <property type="evidence" value="ECO:0007669"/>
    <property type="project" value="UniProtKB-UniRule"/>
</dbReference>
<dbReference type="PANTHER" id="PTHR43418:SF7">
    <property type="entry name" value="CARBAMOYL-PHOSPHATE SYNTHASE SMALL CHAIN"/>
    <property type="match status" value="1"/>
</dbReference>
<feature type="region of interest" description="CPSase" evidence="12">
    <location>
        <begin position="1"/>
        <end position="190"/>
    </location>
</feature>
<dbReference type="RefSeq" id="YP_009314442.1">
    <property type="nucleotide sequence ID" value="NC_031662.1"/>
</dbReference>
<evidence type="ECO:0000256" key="10">
    <source>
        <dbReference type="ARBA" id="ARBA00048816"/>
    </source>
</evidence>
<evidence type="ECO:0000256" key="1">
    <source>
        <dbReference type="ARBA" id="ARBA00004812"/>
    </source>
</evidence>
<dbReference type="UniPathway" id="UPA00068">
    <property type="reaction ID" value="UER00171"/>
</dbReference>
<dbReference type="CDD" id="cd01744">
    <property type="entry name" value="GATase1_CPSase"/>
    <property type="match status" value="1"/>
</dbReference>
<dbReference type="PRINTS" id="PR00099">
    <property type="entry name" value="CPSGATASE"/>
</dbReference>
<dbReference type="AlphaFoldDB" id="A0A1G4NW03"/>
<geneLocation type="chloroplast" evidence="14"/>
<comment type="similarity">
    <text evidence="3 12">Belongs to the CarA family.</text>
</comment>
<dbReference type="InterPro" id="IPR002474">
    <property type="entry name" value="CarbamoylP_synth_ssu_N"/>
</dbReference>
<feature type="active site" evidence="12">
    <location>
        <position position="359"/>
    </location>
</feature>
<proteinExistence type="inferred from homology"/>
<keyword evidence="14" id="KW-0150">Chloroplast</keyword>
<dbReference type="InterPro" id="IPR035686">
    <property type="entry name" value="CPSase_GATase1"/>
</dbReference>
<keyword evidence="14" id="KW-0934">Plastid</keyword>
<keyword evidence="5 12" id="KW-0547">Nucleotide-binding</keyword>
<feature type="domain" description="Carbamoyl-phosphate synthase small subunit N-terminal" evidence="13">
    <location>
        <begin position="7"/>
        <end position="139"/>
    </location>
</feature>
<keyword evidence="6 12" id="KW-0067">ATP-binding</keyword>
<dbReference type="Pfam" id="PF00988">
    <property type="entry name" value="CPSase_sm_chain"/>
    <property type="match status" value="1"/>
</dbReference>